<evidence type="ECO:0000256" key="6">
    <source>
        <dbReference type="SAM" id="MobiDB-lite"/>
    </source>
</evidence>
<dbReference type="InterPro" id="IPR004513">
    <property type="entry name" value="FtsX"/>
</dbReference>
<sequence>MSTHPPLPTEPETEEVKPAPVRPRGRAAARLLPPTRLTGPIPWVIAILIALVVMAAAGGLALRNLATNARADLSSAVSVQVIEPNPDLRAERGAAAVKVLTRIEGVQSVRLVPEAELVALLEPWLGEGATSNDVPIPALIDVELTGSASRADITRIEAALAAQVPGARVDAQGDFLRPVYDALLAMQYLALGLIALVALATAAAVWLAARNAFAGARDTVEIMHLLGASEKQMAAVFLRDVLREAVFGAIAGAGLGVGAVWLLGQQFAALDSGMVGSGGLGLTDWVVIAMIPLIGVVLALVTARITIALALRDML</sequence>
<gene>
    <name evidence="9" type="ORF">FHS52_000309</name>
</gene>
<keyword evidence="9" id="KW-0132">Cell division</keyword>
<accession>A0ABR6HUM6</accession>
<feature type="transmembrane region" description="Helical" evidence="7">
    <location>
        <begin position="245"/>
        <end position="264"/>
    </location>
</feature>
<proteinExistence type="predicted"/>
<evidence type="ECO:0000256" key="4">
    <source>
        <dbReference type="ARBA" id="ARBA00022989"/>
    </source>
</evidence>
<dbReference type="Proteomes" id="UP000548685">
    <property type="component" value="Unassembled WGS sequence"/>
</dbReference>
<evidence type="ECO:0000313" key="9">
    <source>
        <dbReference type="EMBL" id="MBB3774366.1"/>
    </source>
</evidence>
<evidence type="ECO:0000256" key="3">
    <source>
        <dbReference type="ARBA" id="ARBA00022692"/>
    </source>
</evidence>
<evidence type="ECO:0000256" key="7">
    <source>
        <dbReference type="SAM" id="Phobius"/>
    </source>
</evidence>
<dbReference type="RefSeq" id="WP_183363509.1">
    <property type="nucleotide sequence ID" value="NZ_BAAADZ010000002.1"/>
</dbReference>
<protein>
    <submittedName>
        <fullName evidence="9">Cell division transport system permease protein</fullName>
    </submittedName>
</protein>
<evidence type="ECO:0000313" key="10">
    <source>
        <dbReference type="Proteomes" id="UP000548685"/>
    </source>
</evidence>
<feature type="transmembrane region" description="Helical" evidence="7">
    <location>
        <begin position="285"/>
        <end position="311"/>
    </location>
</feature>
<evidence type="ECO:0000256" key="5">
    <source>
        <dbReference type="ARBA" id="ARBA00023136"/>
    </source>
</evidence>
<evidence type="ECO:0000256" key="2">
    <source>
        <dbReference type="ARBA" id="ARBA00022475"/>
    </source>
</evidence>
<keyword evidence="3 7" id="KW-0812">Transmembrane</keyword>
<comment type="subcellular location">
    <subcellularLocation>
        <location evidence="1">Cell membrane</location>
        <topology evidence="1">Multi-pass membrane protein</topology>
    </subcellularLocation>
</comment>
<dbReference type="GO" id="GO:0051301">
    <property type="term" value="P:cell division"/>
    <property type="evidence" value="ECO:0007669"/>
    <property type="project" value="UniProtKB-KW"/>
</dbReference>
<keyword evidence="2" id="KW-1003">Cell membrane</keyword>
<keyword evidence="4 7" id="KW-1133">Transmembrane helix</keyword>
<dbReference type="EMBL" id="JACICE010000001">
    <property type="protein sequence ID" value="MBB3774366.1"/>
    <property type="molecule type" value="Genomic_DNA"/>
</dbReference>
<comment type="caution">
    <text evidence="9">The sequence shown here is derived from an EMBL/GenBank/DDBJ whole genome shotgun (WGS) entry which is preliminary data.</text>
</comment>
<dbReference type="Pfam" id="PF02687">
    <property type="entry name" value="FtsX"/>
    <property type="match status" value="1"/>
</dbReference>
<keyword evidence="9" id="KW-0131">Cell cycle</keyword>
<name>A0ABR6HUM6_9SPHN</name>
<organism evidence="9 10">
    <name type="scientific">Erythrobacter ramosus</name>
    <dbReference type="NCBI Taxonomy" id="35811"/>
    <lineage>
        <taxon>Bacteria</taxon>
        <taxon>Pseudomonadati</taxon>
        <taxon>Pseudomonadota</taxon>
        <taxon>Alphaproteobacteria</taxon>
        <taxon>Sphingomonadales</taxon>
        <taxon>Erythrobacteraceae</taxon>
        <taxon>Erythrobacter/Porphyrobacter group</taxon>
        <taxon>Erythrobacter</taxon>
    </lineage>
</organism>
<feature type="transmembrane region" description="Helical" evidence="7">
    <location>
        <begin position="41"/>
        <end position="62"/>
    </location>
</feature>
<keyword evidence="5 7" id="KW-0472">Membrane</keyword>
<keyword evidence="10" id="KW-1185">Reference proteome</keyword>
<dbReference type="PANTHER" id="PTHR47755:SF1">
    <property type="entry name" value="CELL DIVISION PROTEIN FTSX"/>
    <property type="match status" value="1"/>
</dbReference>
<evidence type="ECO:0000259" key="8">
    <source>
        <dbReference type="Pfam" id="PF02687"/>
    </source>
</evidence>
<feature type="region of interest" description="Disordered" evidence="6">
    <location>
        <begin position="1"/>
        <end position="23"/>
    </location>
</feature>
<dbReference type="InterPro" id="IPR003838">
    <property type="entry name" value="ABC3_permease_C"/>
</dbReference>
<feature type="transmembrane region" description="Helical" evidence="7">
    <location>
        <begin position="188"/>
        <end position="209"/>
    </location>
</feature>
<feature type="domain" description="ABC3 transporter permease C-terminal" evidence="8">
    <location>
        <begin position="193"/>
        <end position="310"/>
    </location>
</feature>
<evidence type="ECO:0000256" key="1">
    <source>
        <dbReference type="ARBA" id="ARBA00004651"/>
    </source>
</evidence>
<reference evidence="9 10" key="1">
    <citation type="submission" date="2020-08" db="EMBL/GenBank/DDBJ databases">
        <title>Genomic Encyclopedia of Type Strains, Phase IV (KMG-IV): sequencing the most valuable type-strain genomes for metagenomic binning, comparative biology and taxonomic classification.</title>
        <authorList>
            <person name="Goeker M."/>
        </authorList>
    </citation>
    <scope>NUCLEOTIDE SEQUENCE [LARGE SCALE GENOMIC DNA]</scope>
    <source>
        <strain evidence="9 10">DSM 8510</strain>
    </source>
</reference>
<dbReference type="PANTHER" id="PTHR47755">
    <property type="entry name" value="CELL DIVISION PROTEIN FTSX"/>
    <property type="match status" value="1"/>
</dbReference>